<sequence length="276" mass="32953">MEIGDGRGTRFWEDVWLNGGPLKDTFPRLFSVSNQTGSVIGDCGFWDGLEWRWNFQWRRELFQWELDLVQQLHETLRLVNLVCDREDRVVWKFDKHGVFSTNSFVQELQVELLPEDMASFNFTSTIWKGLVPPRVELFIWFVLTGRVNTKERLSRLGVVNQEDVTCVLCNKGVEFSHHLFLACEFSWQLWCAWLSFVGRQWSCPGSMKEHYQSWTELPTRKQERKKWMVSFCAIIWNIWLERNRRIFQNDGKGVDEIIYLVFKNVKEWLDMDPFCC</sequence>
<organism evidence="2 3">
    <name type="scientific">Arachis duranensis</name>
    <name type="common">Wild peanut</name>
    <dbReference type="NCBI Taxonomy" id="130453"/>
    <lineage>
        <taxon>Eukaryota</taxon>
        <taxon>Viridiplantae</taxon>
        <taxon>Streptophyta</taxon>
        <taxon>Embryophyta</taxon>
        <taxon>Tracheophyta</taxon>
        <taxon>Spermatophyta</taxon>
        <taxon>Magnoliopsida</taxon>
        <taxon>eudicotyledons</taxon>
        <taxon>Gunneridae</taxon>
        <taxon>Pentapetalae</taxon>
        <taxon>rosids</taxon>
        <taxon>fabids</taxon>
        <taxon>Fabales</taxon>
        <taxon>Fabaceae</taxon>
        <taxon>Papilionoideae</taxon>
        <taxon>50 kb inversion clade</taxon>
        <taxon>dalbergioids sensu lato</taxon>
        <taxon>Dalbergieae</taxon>
        <taxon>Pterocarpus clade</taxon>
        <taxon>Arachis</taxon>
    </lineage>
</organism>
<keyword evidence="2" id="KW-1185">Reference proteome</keyword>
<dbReference type="Pfam" id="PF13966">
    <property type="entry name" value="zf-RVT"/>
    <property type="match status" value="1"/>
</dbReference>
<dbReference type="RefSeq" id="XP_015939266.1">
    <property type="nucleotide sequence ID" value="XM_016083780.1"/>
</dbReference>
<proteinExistence type="predicted"/>
<accession>A0A6P4C4T2</accession>
<evidence type="ECO:0000313" key="3">
    <source>
        <dbReference type="RefSeq" id="XP_015939266.1"/>
    </source>
</evidence>
<dbReference type="Proteomes" id="UP000515211">
    <property type="component" value="Chromosome 9"/>
</dbReference>
<protein>
    <submittedName>
        <fullName evidence="3">Uncharacterized protein LOC107464814</fullName>
    </submittedName>
</protein>
<dbReference type="PANTHER" id="PTHR36617">
    <property type="entry name" value="PROTEIN, PUTATIVE-RELATED"/>
    <property type="match status" value="1"/>
</dbReference>
<gene>
    <name evidence="3" type="primary">LOC107464814</name>
</gene>
<feature type="domain" description="Reverse transcriptase zinc-binding" evidence="1">
    <location>
        <begin position="115"/>
        <end position="190"/>
    </location>
</feature>
<dbReference type="AlphaFoldDB" id="A0A6P4C4T2"/>
<reference evidence="3" key="2">
    <citation type="submission" date="2025-08" db="UniProtKB">
        <authorList>
            <consortium name="RefSeq"/>
        </authorList>
    </citation>
    <scope>IDENTIFICATION</scope>
    <source>
        <tissue evidence="3">Whole plant</tissue>
    </source>
</reference>
<reference evidence="2" key="1">
    <citation type="journal article" date="2016" name="Nat. Genet.">
        <title>The genome sequences of Arachis duranensis and Arachis ipaensis, the diploid ancestors of cultivated peanut.</title>
        <authorList>
            <person name="Bertioli D.J."/>
            <person name="Cannon S.B."/>
            <person name="Froenicke L."/>
            <person name="Huang G."/>
            <person name="Farmer A.D."/>
            <person name="Cannon E.K."/>
            <person name="Liu X."/>
            <person name="Gao D."/>
            <person name="Clevenger J."/>
            <person name="Dash S."/>
            <person name="Ren L."/>
            <person name="Moretzsohn M.C."/>
            <person name="Shirasawa K."/>
            <person name="Huang W."/>
            <person name="Vidigal B."/>
            <person name="Abernathy B."/>
            <person name="Chu Y."/>
            <person name="Niederhuth C.E."/>
            <person name="Umale P."/>
            <person name="Araujo A.C."/>
            <person name="Kozik A."/>
            <person name="Kim K.D."/>
            <person name="Burow M.D."/>
            <person name="Varshney R.K."/>
            <person name="Wang X."/>
            <person name="Zhang X."/>
            <person name="Barkley N."/>
            <person name="Guimaraes P.M."/>
            <person name="Isobe S."/>
            <person name="Guo B."/>
            <person name="Liao B."/>
            <person name="Stalker H.T."/>
            <person name="Schmitz R.J."/>
            <person name="Scheffler B.E."/>
            <person name="Leal-Bertioli S.C."/>
            <person name="Xun X."/>
            <person name="Jackson S.A."/>
            <person name="Michelmore R."/>
            <person name="Ozias-Akins P."/>
        </authorList>
    </citation>
    <scope>NUCLEOTIDE SEQUENCE [LARGE SCALE GENOMIC DNA]</scope>
    <source>
        <strain evidence="2">cv. V14167</strain>
    </source>
</reference>
<dbReference type="InterPro" id="IPR026960">
    <property type="entry name" value="RVT-Znf"/>
</dbReference>
<name>A0A6P4C4T2_ARADU</name>
<dbReference type="OrthoDB" id="696485at2759"/>
<dbReference type="GeneID" id="107464814"/>
<evidence type="ECO:0000313" key="2">
    <source>
        <dbReference type="Proteomes" id="UP000515211"/>
    </source>
</evidence>
<dbReference type="KEGG" id="adu:107464814"/>
<dbReference type="PANTHER" id="PTHR36617:SF15">
    <property type="entry name" value="REVERSE TRANSCRIPTASE ZINC-BINDING DOMAIN-CONTAINING PROTEIN"/>
    <property type="match status" value="1"/>
</dbReference>
<evidence type="ECO:0000259" key="1">
    <source>
        <dbReference type="Pfam" id="PF13966"/>
    </source>
</evidence>